<evidence type="ECO:0000313" key="1">
    <source>
        <dbReference type="EMBL" id="KAJ9121991.1"/>
    </source>
</evidence>
<gene>
    <name evidence="1" type="ORF">QFC24_004574</name>
</gene>
<proteinExistence type="predicted"/>
<organism evidence="1 2">
    <name type="scientific">Naganishia onofrii</name>
    <dbReference type="NCBI Taxonomy" id="1851511"/>
    <lineage>
        <taxon>Eukaryota</taxon>
        <taxon>Fungi</taxon>
        <taxon>Dikarya</taxon>
        <taxon>Basidiomycota</taxon>
        <taxon>Agaricomycotina</taxon>
        <taxon>Tremellomycetes</taxon>
        <taxon>Filobasidiales</taxon>
        <taxon>Filobasidiaceae</taxon>
        <taxon>Naganishia</taxon>
    </lineage>
</organism>
<name>A0ACC2XG28_9TREE</name>
<reference evidence="1" key="1">
    <citation type="submission" date="2023-04" db="EMBL/GenBank/DDBJ databases">
        <title>Draft Genome sequencing of Naganishia species isolated from polar environments using Oxford Nanopore Technology.</title>
        <authorList>
            <person name="Leo P."/>
            <person name="Venkateswaran K."/>
        </authorList>
    </citation>
    <scope>NUCLEOTIDE SEQUENCE</scope>
    <source>
        <strain evidence="1">DBVPG 5303</strain>
    </source>
</reference>
<dbReference type="EMBL" id="JASBWV010000016">
    <property type="protein sequence ID" value="KAJ9121991.1"/>
    <property type="molecule type" value="Genomic_DNA"/>
</dbReference>
<keyword evidence="2" id="KW-1185">Reference proteome</keyword>
<sequence length="772" mass="80898">MTNVHPEPTAATVVEEPRKPRLVLVSAPAATTTTITAATTPMKRVVDSPPHQSRTAVTTVPPPPAPSTTTTASSLQIEKPDSKSQADAVLAVAKQVETVKLPPLTGEPETKLETVVSGEPSVPPTTQQPSATATPPATAPRGRSRSPIKISLPSMTLGVKKAGNTPTAASGFPVDTPREREAVSGVSDTRGRAGDESITRQAKGSDGDARLLSDTMPSVPPPSSRPPTSESRQASPPFPSGMSFSVRERERERRERYDDSRYASRYPTRGAGSGGRARGRPTRGRGGYGAPYERYGQSSSSMAGSLAERDGRLIASSSYTGGLTASVSGSTAGSVPRGVYIPTGPSGGFGRGRGRGGPPIAPRAPRAERLGYAVAGVPPTGPARPTGVSSVVVQPVVPDSGAVQDSALGGLSQPPSAGSVSTAPPLPTQQPEMVQESPVATIRTEFVDRPMSQDISTVVAPTGVVAPMPTTVAESTAELMTDRESKIKIQLKHDTEVSTAAVSSMAPPERPTIKQNAALVAPPHKFSASSPVAPALSTSSPATPLVDGKISASPMIGSSPIDTGAMTPGKAQMDRRTEARPMQHPPAPTPIRRPSHITLPPPSNVTPQPRSRASSSAVPPTPGVRTPHPQQPGPQSLLRHSTSYARPAPVWKEYSPPAELHIRDRPTVADVMDALHAVLPSSLGMNEDYAARRGGGLADRDMTRVAGEWERQLARLQHERALVTHAFQSIASGLRIRKFEMGNALDEVWVAERKVEAAGMTMETAVFSPKRE</sequence>
<protein>
    <submittedName>
        <fullName evidence="1">Uncharacterized protein</fullName>
    </submittedName>
</protein>
<accession>A0ACC2XG28</accession>
<comment type="caution">
    <text evidence="1">The sequence shown here is derived from an EMBL/GenBank/DDBJ whole genome shotgun (WGS) entry which is preliminary data.</text>
</comment>
<dbReference type="Proteomes" id="UP001234202">
    <property type="component" value="Unassembled WGS sequence"/>
</dbReference>
<evidence type="ECO:0000313" key="2">
    <source>
        <dbReference type="Proteomes" id="UP001234202"/>
    </source>
</evidence>